<proteinExistence type="predicted"/>
<organism evidence="1 2">
    <name type="scientific">Methanosuratincola subterraneus</name>
    <dbReference type="NCBI Taxonomy" id="2593994"/>
    <lineage>
        <taxon>Archaea</taxon>
        <taxon>Thermoproteota</taxon>
        <taxon>Methanosuratincolia</taxon>
        <taxon>Candidatus Methanomethylicales</taxon>
        <taxon>Candidatus Methanomethylicaceae</taxon>
        <taxon>Candidatus Methanosuratincola (ex Vanwonterghem et al. 2016)</taxon>
    </lineage>
</organism>
<comment type="caution">
    <text evidence="1">The sequence shown here is derived from an EMBL/GenBank/DDBJ whole genome shotgun (WGS) entry which is preliminary data.</text>
</comment>
<name>A0A444L549_METS7</name>
<sequence length="120" mass="13440">MYAFSVEARVSVRSTIRPSEILEESLVRLAEKVMTDVQQQILKYILLREDHGDPKTYSWYVRTLSKDLGLPESTVKWSLKSLRDACLIEAGSAAEKGLPLRLTYPGMVVAGRVCGGEPRL</sequence>
<reference evidence="1 2" key="1">
    <citation type="submission" date="2018-12" db="EMBL/GenBank/DDBJ databases">
        <title>The complete genome of the methanogenic archaea of the candidate phylum Verstraetearchaeota, obtained from the metagenome of underground thermal water.</title>
        <authorList>
            <person name="Kadnikov V.V."/>
            <person name="Mardanov A.V."/>
            <person name="Beletsky A.V."/>
            <person name="Karnachuk O.V."/>
            <person name="Ravin N.V."/>
        </authorList>
    </citation>
    <scope>NUCLEOTIDE SEQUENCE [LARGE SCALE GENOMIC DNA]</scope>
    <source>
        <strain evidence="1">Ch88</strain>
    </source>
</reference>
<dbReference type="Proteomes" id="UP000288215">
    <property type="component" value="Unassembled WGS sequence"/>
</dbReference>
<accession>A0A444L549</accession>
<gene>
    <name evidence="1" type="ORF">Metus_1654</name>
</gene>
<evidence type="ECO:0000313" key="1">
    <source>
        <dbReference type="EMBL" id="RWX72698.1"/>
    </source>
</evidence>
<dbReference type="EMBL" id="RXGA01000005">
    <property type="protein sequence ID" value="RWX72698.1"/>
    <property type="molecule type" value="Genomic_DNA"/>
</dbReference>
<protein>
    <submittedName>
        <fullName evidence="1">Uncharacterized protein</fullName>
    </submittedName>
</protein>
<dbReference type="AlphaFoldDB" id="A0A444L549"/>
<evidence type="ECO:0000313" key="2">
    <source>
        <dbReference type="Proteomes" id="UP000288215"/>
    </source>
</evidence>